<organism evidence="1 2">
    <name type="scientific">Panagrolaimus sp. JU765</name>
    <dbReference type="NCBI Taxonomy" id="591449"/>
    <lineage>
        <taxon>Eukaryota</taxon>
        <taxon>Metazoa</taxon>
        <taxon>Ecdysozoa</taxon>
        <taxon>Nematoda</taxon>
        <taxon>Chromadorea</taxon>
        <taxon>Rhabditida</taxon>
        <taxon>Tylenchina</taxon>
        <taxon>Panagrolaimomorpha</taxon>
        <taxon>Panagrolaimoidea</taxon>
        <taxon>Panagrolaimidae</taxon>
        <taxon>Panagrolaimus</taxon>
    </lineage>
</organism>
<dbReference type="WBParaSite" id="JU765_v2.g20207.t1">
    <property type="protein sequence ID" value="JU765_v2.g20207.t1"/>
    <property type="gene ID" value="JU765_v2.g20207"/>
</dbReference>
<evidence type="ECO:0000313" key="2">
    <source>
        <dbReference type="WBParaSite" id="JU765_v2.g20207.t1"/>
    </source>
</evidence>
<name>A0AC34QXS9_9BILA</name>
<evidence type="ECO:0000313" key="1">
    <source>
        <dbReference type="Proteomes" id="UP000887576"/>
    </source>
</evidence>
<accession>A0AC34QXS9</accession>
<reference evidence="2" key="1">
    <citation type="submission" date="2022-11" db="UniProtKB">
        <authorList>
            <consortium name="WormBaseParasite"/>
        </authorList>
    </citation>
    <scope>IDENTIFICATION</scope>
</reference>
<protein>
    <submittedName>
        <fullName evidence="2">Folliculin</fullName>
    </submittedName>
</protein>
<dbReference type="Proteomes" id="UP000887576">
    <property type="component" value="Unplaced"/>
</dbReference>
<sequence length="642" mass="73841">MNAFPSAVVSLCHFCENHGPRIIMVTQAIPRGKPGINTPFLTKYNHRTNLPWDKIAQLTAQAENRINVLSVIDCHKNLDVIDDDKNDGPVFGYWDRKVELVDEEKRCDACSSVTESGAHVANDYQAERSYITTEQALNDECYMALKKALFRAMIGEKLNNANDYDFANAMTPTPSLASPTDNSPGSSSPKPRNKRESLSDSNEEGVLLFWSDEDGYSAIARTFMVEDARSRGFRRRYMLLVLSKEREVLFSHYKLIIGELNTTAKLIQIASKRIYNLEQKFDQTAAKWMPSEFLKSKIILDTGRSLAVLVGDDDAFFYLHKDFVGILQRLFKYELSDEPLLNKNKIEMANQQFERFLAFQAFKDLKYIQKQIPTEMFKQLIWHICSGKQVIVRSDGAVPRKQFLFALTLFLPSKLIKFEPNSGIYLPIGSSNFLGIDRETEWPEDETNIFVFTVKSRMLNLKIFNAKILITKSPTKIFNSKIPKIVSKFWQILDPRNKIPLESQFYSLTNTKITFLDYVEVITEMSKTIDKMTIIKMMGGTNSDLEVHLFWSTILEEKSKVSFKLLPIQEETEELQQTENKKDNFVTRIIRDEQQLIVDLTEKLSKLQLNAPTKLSKLFKESTTKNTACVRRSKKISDQMNR</sequence>
<proteinExistence type="predicted"/>